<keyword evidence="5" id="KW-1185">Reference proteome</keyword>
<dbReference type="InterPro" id="IPR050766">
    <property type="entry name" value="Bact_Lucif_Oxidored"/>
</dbReference>
<dbReference type="SUPFAM" id="SSF51679">
    <property type="entry name" value="Bacterial luciferase-like"/>
    <property type="match status" value="1"/>
</dbReference>
<evidence type="ECO:0000259" key="3">
    <source>
        <dbReference type="Pfam" id="PF00296"/>
    </source>
</evidence>
<proteinExistence type="predicted"/>
<comment type="caution">
    <text evidence="4">The sequence shown here is derived from an EMBL/GenBank/DDBJ whole genome shotgun (WGS) entry which is preliminary data.</text>
</comment>
<evidence type="ECO:0000256" key="1">
    <source>
        <dbReference type="ARBA" id="ARBA00023002"/>
    </source>
</evidence>
<dbReference type="Pfam" id="PF00296">
    <property type="entry name" value="Bac_luciferase"/>
    <property type="match status" value="1"/>
</dbReference>
<feature type="domain" description="Luciferase-like" evidence="3">
    <location>
        <begin position="1"/>
        <end position="309"/>
    </location>
</feature>
<dbReference type="Gene3D" id="3.20.20.30">
    <property type="entry name" value="Luciferase-like domain"/>
    <property type="match status" value="1"/>
</dbReference>
<dbReference type="EMBL" id="JBIBSM010000004">
    <property type="protein sequence ID" value="MFF8276368.1"/>
    <property type="molecule type" value="Genomic_DNA"/>
</dbReference>
<name>A0ABW6Y972_9ACTN</name>
<reference evidence="4 5" key="1">
    <citation type="submission" date="2024-10" db="EMBL/GenBank/DDBJ databases">
        <title>The Natural Products Discovery Center: Release of the First 8490 Sequenced Strains for Exploring Actinobacteria Biosynthetic Diversity.</title>
        <authorList>
            <person name="Kalkreuter E."/>
            <person name="Kautsar S.A."/>
            <person name="Yang D."/>
            <person name="Bader C.D."/>
            <person name="Teijaro C.N."/>
            <person name="Fluegel L."/>
            <person name="Davis C.M."/>
            <person name="Simpson J.R."/>
            <person name="Lauterbach L."/>
            <person name="Steele A.D."/>
            <person name="Gui C."/>
            <person name="Meng S."/>
            <person name="Li G."/>
            <person name="Viehrig K."/>
            <person name="Ye F."/>
            <person name="Su P."/>
            <person name="Kiefer A.F."/>
            <person name="Nichols A."/>
            <person name="Cepeda A.J."/>
            <person name="Yan W."/>
            <person name="Fan B."/>
            <person name="Jiang Y."/>
            <person name="Adhikari A."/>
            <person name="Zheng C.-J."/>
            <person name="Schuster L."/>
            <person name="Cowan T.M."/>
            <person name="Smanski M.J."/>
            <person name="Chevrette M.G."/>
            <person name="De Carvalho L.P.S."/>
            <person name="Shen B."/>
        </authorList>
    </citation>
    <scope>NUCLEOTIDE SEQUENCE [LARGE SCALE GENOMIC DNA]</scope>
    <source>
        <strain evidence="4 5">NPDC015755</strain>
    </source>
</reference>
<keyword evidence="1" id="KW-0560">Oxidoreductase</keyword>
<dbReference type="PANTHER" id="PTHR30137:SF8">
    <property type="entry name" value="BLR5498 PROTEIN"/>
    <property type="match status" value="1"/>
</dbReference>
<dbReference type="InterPro" id="IPR011251">
    <property type="entry name" value="Luciferase-like_dom"/>
</dbReference>
<dbReference type="InterPro" id="IPR036661">
    <property type="entry name" value="Luciferase-like_sf"/>
</dbReference>
<gene>
    <name evidence="4" type="ORF">ACF05T_09710</name>
</gene>
<accession>A0ABW6Y972</accession>
<evidence type="ECO:0000313" key="4">
    <source>
        <dbReference type="EMBL" id="MFF8276368.1"/>
    </source>
</evidence>
<dbReference type="Proteomes" id="UP001603013">
    <property type="component" value="Unassembled WGS sequence"/>
</dbReference>
<evidence type="ECO:0000256" key="2">
    <source>
        <dbReference type="ARBA" id="ARBA00023033"/>
    </source>
</evidence>
<protein>
    <submittedName>
        <fullName evidence="4">LLM class flavin-dependent oxidoreductase</fullName>
    </submittedName>
</protein>
<organism evidence="4 5">
    <name type="scientific">Streptomyces lateritius</name>
    <dbReference type="NCBI Taxonomy" id="67313"/>
    <lineage>
        <taxon>Bacteria</taxon>
        <taxon>Bacillati</taxon>
        <taxon>Actinomycetota</taxon>
        <taxon>Actinomycetes</taxon>
        <taxon>Kitasatosporales</taxon>
        <taxon>Streptomycetaceae</taxon>
        <taxon>Streptomyces</taxon>
    </lineage>
</organism>
<dbReference type="RefSeq" id="WP_391933888.1">
    <property type="nucleotide sequence ID" value="NZ_JBIBSM010000004.1"/>
</dbReference>
<evidence type="ECO:0000313" key="5">
    <source>
        <dbReference type="Proteomes" id="UP001603013"/>
    </source>
</evidence>
<sequence>MKFQVLSLINHAPHPLTGELLSASARFEQVLVVGEAAERLGFDAYAIGERHTGPFLSSSPSVLLGALAARTSRIKLLTGVTVLAILDPVRVAEDYATLDQISRGRIELVVGKGAEAGHFDLFGLDEEHQWDLQAEKYELLRRLWSEEGVAWEGRFRPPLRGVTTLPRPYAGLPRVWHGSATSLNSPELAARHGDPLFTANAIQPRAAYAKLIAHYREKFQEYGHDPAHARVAAGSGGLLIADTAEQAVARYKDLYEARVRQNFKPHLEGRAGYNTPFRTVEDAIADGPQLIGSPQQIIDKILGYHEVYGHDLQSITVDGFGLSATEQTETLHRFAEEIAPVVRKEAPSTLWEA</sequence>
<keyword evidence="2" id="KW-0503">Monooxygenase</keyword>
<dbReference type="PANTHER" id="PTHR30137">
    <property type="entry name" value="LUCIFERASE-LIKE MONOOXYGENASE"/>
    <property type="match status" value="1"/>
</dbReference>